<accession>K6YNC2</accession>
<reference evidence="1 2" key="1">
    <citation type="journal article" date="2017" name="Antonie Van Leeuwenhoek">
        <title>Rhizobium rhizosphaerae sp. nov., a novel species isolated from rice rhizosphere.</title>
        <authorList>
            <person name="Zhao J.J."/>
            <person name="Zhang J."/>
            <person name="Zhang R.J."/>
            <person name="Zhang C.W."/>
            <person name="Yin H.Q."/>
            <person name="Zhang X.X."/>
        </authorList>
    </citation>
    <scope>NUCLEOTIDE SEQUENCE [LARGE SCALE GENOMIC DNA]</scope>
    <source>
        <strain evidence="1 2">KMM 241</strain>
    </source>
</reference>
<evidence type="ECO:0000313" key="1">
    <source>
        <dbReference type="EMBL" id="GAC25491.1"/>
    </source>
</evidence>
<dbReference type="Proteomes" id="UP000006263">
    <property type="component" value="Unassembled WGS sequence"/>
</dbReference>
<comment type="caution">
    <text evidence="1">The sequence shown here is derived from an EMBL/GenBank/DDBJ whole genome shotgun (WGS) entry which is preliminary data.</text>
</comment>
<dbReference type="EMBL" id="BAEP01000062">
    <property type="protein sequence ID" value="GAC25491.1"/>
    <property type="molecule type" value="Genomic_DNA"/>
</dbReference>
<organism evidence="1 2">
    <name type="scientific">Paraglaciecola mesophila KMM 241</name>
    <dbReference type="NCBI Taxonomy" id="1128912"/>
    <lineage>
        <taxon>Bacteria</taxon>
        <taxon>Pseudomonadati</taxon>
        <taxon>Pseudomonadota</taxon>
        <taxon>Gammaproteobacteria</taxon>
        <taxon>Alteromonadales</taxon>
        <taxon>Alteromonadaceae</taxon>
        <taxon>Paraglaciecola</taxon>
    </lineage>
</organism>
<gene>
    <name evidence="1" type="ORF">GMES_3208</name>
</gene>
<sequence>MILKNIIGKAKCDYNVNIMKAKRTFAKNRESSNNVQKTAILFT</sequence>
<proteinExistence type="predicted"/>
<dbReference type="AlphaFoldDB" id="K6YNC2"/>
<protein>
    <submittedName>
        <fullName evidence="1">Uncharacterized protein</fullName>
    </submittedName>
</protein>
<name>K6YNC2_9ALTE</name>
<evidence type="ECO:0000313" key="2">
    <source>
        <dbReference type="Proteomes" id="UP000006263"/>
    </source>
</evidence>